<dbReference type="Gene3D" id="3.40.190.10">
    <property type="entry name" value="Periplasmic binding protein-like II"/>
    <property type="match status" value="2"/>
</dbReference>
<dbReference type="Proteomes" id="UP000183076">
    <property type="component" value="Unassembled WGS sequence"/>
</dbReference>
<dbReference type="SUPFAM" id="SSF53850">
    <property type="entry name" value="Periplasmic binding protein-like II"/>
    <property type="match status" value="1"/>
</dbReference>
<protein>
    <submittedName>
        <fullName evidence="6">LysR family transcriptional regulator, glycine cleavage system transcriptional activator</fullName>
    </submittedName>
</protein>
<dbReference type="GeneID" id="94021241"/>
<keyword evidence="4" id="KW-0804">Transcription</keyword>
<comment type="similarity">
    <text evidence="1">Belongs to the LysR transcriptional regulatory family.</text>
</comment>
<dbReference type="STRING" id="60137.SAMN04488041_103123"/>
<evidence type="ECO:0000259" key="5">
    <source>
        <dbReference type="PROSITE" id="PS50931"/>
    </source>
</evidence>
<dbReference type="CDD" id="cd08432">
    <property type="entry name" value="PBP2_GcdR_TrpI_HvrB_AmpR_like"/>
    <property type="match status" value="1"/>
</dbReference>
<evidence type="ECO:0000313" key="6">
    <source>
        <dbReference type="EMBL" id="SDW74417.1"/>
    </source>
</evidence>
<accession>A0A1H2W1Q3</accession>
<evidence type="ECO:0000256" key="2">
    <source>
        <dbReference type="ARBA" id="ARBA00023015"/>
    </source>
</evidence>
<dbReference type="GO" id="GO:0003700">
    <property type="term" value="F:DNA-binding transcription factor activity"/>
    <property type="evidence" value="ECO:0007669"/>
    <property type="project" value="InterPro"/>
</dbReference>
<proteinExistence type="inferred from homology"/>
<dbReference type="PANTHER" id="PTHR30537:SF26">
    <property type="entry name" value="GLYCINE CLEAVAGE SYSTEM TRANSCRIPTIONAL ACTIVATOR"/>
    <property type="match status" value="1"/>
</dbReference>
<dbReference type="Pfam" id="PF00126">
    <property type="entry name" value="HTH_1"/>
    <property type="match status" value="1"/>
</dbReference>
<dbReference type="PANTHER" id="PTHR30537">
    <property type="entry name" value="HTH-TYPE TRANSCRIPTIONAL REGULATOR"/>
    <property type="match status" value="1"/>
</dbReference>
<dbReference type="RefSeq" id="WP_074635284.1">
    <property type="nucleotide sequence ID" value="NZ_CP160849.1"/>
</dbReference>
<evidence type="ECO:0000256" key="1">
    <source>
        <dbReference type="ARBA" id="ARBA00009437"/>
    </source>
</evidence>
<feature type="domain" description="HTH lysR-type" evidence="5">
    <location>
        <begin position="8"/>
        <end position="65"/>
    </location>
</feature>
<evidence type="ECO:0000256" key="3">
    <source>
        <dbReference type="ARBA" id="ARBA00023125"/>
    </source>
</evidence>
<dbReference type="SUPFAM" id="SSF46785">
    <property type="entry name" value="Winged helix' DNA-binding domain"/>
    <property type="match status" value="1"/>
</dbReference>
<organism evidence="6 7">
    <name type="scientific">Sulfitobacter pontiacus</name>
    <dbReference type="NCBI Taxonomy" id="60137"/>
    <lineage>
        <taxon>Bacteria</taxon>
        <taxon>Pseudomonadati</taxon>
        <taxon>Pseudomonadota</taxon>
        <taxon>Alphaproteobacteria</taxon>
        <taxon>Rhodobacterales</taxon>
        <taxon>Roseobacteraceae</taxon>
        <taxon>Sulfitobacter</taxon>
    </lineage>
</organism>
<gene>
    <name evidence="6" type="ORF">SAMN04488041_103123</name>
</gene>
<reference evidence="7" key="1">
    <citation type="submission" date="2016-10" db="EMBL/GenBank/DDBJ databases">
        <authorList>
            <person name="Varghese N."/>
            <person name="Submissions S."/>
        </authorList>
    </citation>
    <scope>NUCLEOTIDE SEQUENCE [LARGE SCALE GENOMIC DNA]</scope>
    <source>
        <strain evidence="7">DSM 10014</strain>
    </source>
</reference>
<dbReference type="InterPro" id="IPR036388">
    <property type="entry name" value="WH-like_DNA-bd_sf"/>
</dbReference>
<dbReference type="GO" id="GO:0006351">
    <property type="term" value="P:DNA-templated transcription"/>
    <property type="evidence" value="ECO:0007669"/>
    <property type="project" value="TreeGrafter"/>
</dbReference>
<dbReference type="EMBL" id="FNNB01000003">
    <property type="protein sequence ID" value="SDW74417.1"/>
    <property type="molecule type" value="Genomic_DNA"/>
</dbReference>
<evidence type="ECO:0000313" key="7">
    <source>
        <dbReference type="Proteomes" id="UP000183076"/>
    </source>
</evidence>
<dbReference type="InterPro" id="IPR005119">
    <property type="entry name" value="LysR_subst-bd"/>
</dbReference>
<dbReference type="InterPro" id="IPR036390">
    <property type="entry name" value="WH_DNA-bd_sf"/>
</dbReference>
<sequence length="313" mass="33659">MPTSNDLPPLNGLRAFAAAGRHLTFRAAADELGVTQGAVAQQVRGLEDHLNLRLFLREPRGLAFTEEGRAYHIAISRAFDQMADATDALRTAPSHVTISVTPTFASKWLIPRLAAFTQAHPGIDLRITATERVSSFHADGIDLAVRQGNPPFGASLRADLLFEQQIVAVCAPHLAEALNTPMDAAGIAVATLLHDTHDLWPQFIKTAFGRDVPTARGLRFNQTTLSLDAALAGQGIALANRFLVQRDLRAKRLVQPIEGALSGGSGFYLLSPRQGSPSGAAHVRDWLLGRARDDVAEAALRPNDESNLPIAEP</sequence>
<dbReference type="PRINTS" id="PR00039">
    <property type="entry name" value="HTHLYSR"/>
</dbReference>
<dbReference type="PROSITE" id="PS50931">
    <property type="entry name" value="HTH_LYSR"/>
    <property type="match status" value="1"/>
</dbReference>
<name>A0A1H2W1Q3_9RHOB</name>
<dbReference type="Pfam" id="PF03466">
    <property type="entry name" value="LysR_substrate"/>
    <property type="match status" value="1"/>
</dbReference>
<dbReference type="GO" id="GO:0043565">
    <property type="term" value="F:sequence-specific DNA binding"/>
    <property type="evidence" value="ECO:0007669"/>
    <property type="project" value="TreeGrafter"/>
</dbReference>
<evidence type="ECO:0000256" key="4">
    <source>
        <dbReference type="ARBA" id="ARBA00023163"/>
    </source>
</evidence>
<keyword evidence="2" id="KW-0805">Transcription regulation</keyword>
<dbReference type="AlphaFoldDB" id="A0A1H2W1Q3"/>
<keyword evidence="3" id="KW-0238">DNA-binding</keyword>
<dbReference type="Gene3D" id="1.10.10.10">
    <property type="entry name" value="Winged helix-like DNA-binding domain superfamily/Winged helix DNA-binding domain"/>
    <property type="match status" value="1"/>
</dbReference>
<dbReference type="InterPro" id="IPR000847">
    <property type="entry name" value="LysR_HTH_N"/>
</dbReference>
<dbReference type="InterPro" id="IPR058163">
    <property type="entry name" value="LysR-type_TF_proteobact-type"/>
</dbReference>